<dbReference type="SUPFAM" id="SSF52540">
    <property type="entry name" value="P-loop containing nucleoside triphosphate hydrolases"/>
    <property type="match status" value="1"/>
</dbReference>
<dbReference type="InterPro" id="IPR003593">
    <property type="entry name" value="AAA+_ATPase"/>
</dbReference>
<comment type="caution">
    <text evidence="8">The sequence shown here is derived from an EMBL/GenBank/DDBJ whole genome shotgun (WGS) entry which is preliminary data.</text>
</comment>
<keyword evidence="5" id="KW-1278">Translocase</keyword>
<dbReference type="Proteomes" id="UP001596058">
    <property type="component" value="Unassembled WGS sequence"/>
</dbReference>
<dbReference type="InterPro" id="IPR003439">
    <property type="entry name" value="ABC_transporter-like_ATP-bd"/>
</dbReference>
<dbReference type="PROSITE" id="PS50893">
    <property type="entry name" value="ABC_TRANSPORTER_2"/>
    <property type="match status" value="1"/>
</dbReference>
<dbReference type="InterPro" id="IPR050086">
    <property type="entry name" value="MetN_ABC_transporter-like"/>
</dbReference>
<dbReference type="GO" id="GO:0005524">
    <property type="term" value="F:ATP binding"/>
    <property type="evidence" value="ECO:0007669"/>
    <property type="project" value="UniProtKB-KW"/>
</dbReference>
<dbReference type="InterPro" id="IPR012693">
    <property type="entry name" value="ABC_transpr_PhnC"/>
</dbReference>
<accession>A0ABW1CUC5</accession>
<dbReference type="PANTHER" id="PTHR43166:SF6">
    <property type="entry name" value="PHOSPHONATES IMPORT ATP-BINDING PROTEIN PHNC"/>
    <property type="match status" value="1"/>
</dbReference>
<keyword evidence="1" id="KW-0813">Transport</keyword>
<evidence type="ECO:0000256" key="4">
    <source>
        <dbReference type="ARBA" id="ARBA00022840"/>
    </source>
</evidence>
<dbReference type="Pfam" id="PF00005">
    <property type="entry name" value="ABC_tran"/>
    <property type="match status" value="1"/>
</dbReference>
<gene>
    <name evidence="8" type="primary">phnC</name>
    <name evidence="8" type="ORF">ACFPZ3_36510</name>
</gene>
<dbReference type="PROSITE" id="PS00211">
    <property type="entry name" value="ABC_TRANSPORTER_1"/>
    <property type="match status" value="1"/>
</dbReference>
<dbReference type="EMBL" id="JBHSPA010000045">
    <property type="protein sequence ID" value="MFC5829400.1"/>
    <property type="molecule type" value="Genomic_DNA"/>
</dbReference>
<dbReference type="NCBIfam" id="TIGR02315">
    <property type="entry name" value="ABC_phnC"/>
    <property type="match status" value="1"/>
</dbReference>
<dbReference type="Gene3D" id="3.40.50.300">
    <property type="entry name" value="P-loop containing nucleotide triphosphate hydrolases"/>
    <property type="match status" value="1"/>
</dbReference>
<dbReference type="PANTHER" id="PTHR43166">
    <property type="entry name" value="AMINO ACID IMPORT ATP-BINDING PROTEIN"/>
    <property type="match status" value="1"/>
</dbReference>
<dbReference type="InterPro" id="IPR027417">
    <property type="entry name" value="P-loop_NTPase"/>
</dbReference>
<evidence type="ECO:0000313" key="8">
    <source>
        <dbReference type="EMBL" id="MFC5829400.1"/>
    </source>
</evidence>
<evidence type="ECO:0000259" key="7">
    <source>
        <dbReference type="PROSITE" id="PS50893"/>
    </source>
</evidence>
<evidence type="ECO:0000256" key="3">
    <source>
        <dbReference type="ARBA" id="ARBA00022741"/>
    </source>
</evidence>
<dbReference type="CDD" id="cd03256">
    <property type="entry name" value="ABC_PhnC_transporter"/>
    <property type="match status" value="1"/>
</dbReference>
<evidence type="ECO:0000256" key="6">
    <source>
        <dbReference type="ARBA" id="ARBA00023136"/>
    </source>
</evidence>
<sequence>MTAVVRTSGLVKTFGEVTACAGIDLTVRRGEIVALLGPSGSGKSTLLRHLNGLARPDSGEVEVLGVDVVGAKGPALRALRRRVGVVFQQFNLVGRLTVMENVLNGALGRVRGPRYGIVTWPKSVRAEAFEHLDRVGLADRAYQRAGSLSGGQQQRVAIARALLQQPELVLADEPVASLDPETAASVMDLLVRVCGEDGITMVCTLHQIELALEWTRRVVGLRLGEIRLDEPTELLDAVRLRGLYLSNPVTVP</sequence>
<keyword evidence="2" id="KW-1003">Cell membrane</keyword>
<keyword evidence="6" id="KW-0472">Membrane</keyword>
<organism evidence="8 9">
    <name type="scientific">Nonomuraea insulae</name>
    <dbReference type="NCBI Taxonomy" id="1616787"/>
    <lineage>
        <taxon>Bacteria</taxon>
        <taxon>Bacillati</taxon>
        <taxon>Actinomycetota</taxon>
        <taxon>Actinomycetes</taxon>
        <taxon>Streptosporangiales</taxon>
        <taxon>Streptosporangiaceae</taxon>
        <taxon>Nonomuraea</taxon>
    </lineage>
</organism>
<protein>
    <submittedName>
        <fullName evidence="8">Phosphonate ABC transporter ATP-binding protein</fullName>
    </submittedName>
</protein>
<evidence type="ECO:0000256" key="5">
    <source>
        <dbReference type="ARBA" id="ARBA00022967"/>
    </source>
</evidence>
<evidence type="ECO:0000256" key="2">
    <source>
        <dbReference type="ARBA" id="ARBA00022475"/>
    </source>
</evidence>
<keyword evidence="4 8" id="KW-0067">ATP-binding</keyword>
<evidence type="ECO:0000313" key="9">
    <source>
        <dbReference type="Proteomes" id="UP001596058"/>
    </source>
</evidence>
<dbReference type="RefSeq" id="WP_379518885.1">
    <property type="nucleotide sequence ID" value="NZ_JBHSPA010000045.1"/>
</dbReference>
<name>A0ABW1CUC5_9ACTN</name>
<dbReference type="SMART" id="SM00382">
    <property type="entry name" value="AAA"/>
    <property type="match status" value="1"/>
</dbReference>
<keyword evidence="3" id="KW-0547">Nucleotide-binding</keyword>
<dbReference type="InterPro" id="IPR017871">
    <property type="entry name" value="ABC_transporter-like_CS"/>
</dbReference>
<reference evidence="9" key="1">
    <citation type="journal article" date="2019" name="Int. J. Syst. Evol. Microbiol.">
        <title>The Global Catalogue of Microorganisms (GCM) 10K type strain sequencing project: providing services to taxonomists for standard genome sequencing and annotation.</title>
        <authorList>
            <consortium name="The Broad Institute Genomics Platform"/>
            <consortium name="The Broad Institute Genome Sequencing Center for Infectious Disease"/>
            <person name="Wu L."/>
            <person name="Ma J."/>
        </authorList>
    </citation>
    <scope>NUCLEOTIDE SEQUENCE [LARGE SCALE GENOMIC DNA]</scope>
    <source>
        <strain evidence="9">CCUG 53903</strain>
    </source>
</reference>
<proteinExistence type="predicted"/>
<keyword evidence="9" id="KW-1185">Reference proteome</keyword>
<evidence type="ECO:0000256" key="1">
    <source>
        <dbReference type="ARBA" id="ARBA00022448"/>
    </source>
</evidence>
<feature type="domain" description="ABC transporter" evidence="7">
    <location>
        <begin position="5"/>
        <end position="248"/>
    </location>
</feature>